<dbReference type="AlphaFoldDB" id="A0AAN7X9F3"/>
<evidence type="ECO:0000313" key="3">
    <source>
        <dbReference type="Proteomes" id="UP001346869"/>
    </source>
</evidence>
<keyword evidence="3" id="KW-1185">Reference proteome</keyword>
<proteinExistence type="predicted"/>
<sequence>MTGLIFSINWLSRGPDSIQLSQQHHHCSPEGRNLLRINMKTLLLASALFAGLFGSLAAVPVPEPTPATPAPTPDPYHAFCETMWLFGDPCTEIQTMLLTQIQAMTEYTLVLAVPLFVKANHSYPEIPDGETIILNLSPTILPGGCRVNALSTSVRFTHLLDDGQNYCNLYNLLSASGLNSEPGFMEITNEWACLGYKLAPCGSA</sequence>
<feature type="transmembrane region" description="Helical" evidence="1">
    <location>
        <begin position="42"/>
        <end position="61"/>
    </location>
</feature>
<keyword evidence="1" id="KW-0812">Transmembrane</keyword>
<evidence type="ECO:0000256" key="1">
    <source>
        <dbReference type="SAM" id="Phobius"/>
    </source>
</evidence>
<dbReference type="PANTHER" id="PTHR38564">
    <property type="entry name" value="SI:CH73-250A16.5-RELATED"/>
    <property type="match status" value="1"/>
</dbReference>
<reference evidence="2 3" key="1">
    <citation type="journal article" date="2023" name="Genes (Basel)">
        <title>Chromosome-Level Genome Assembly and Circadian Gene Repertoire of the Patagonia Blennie Eleginops maclovinus-The Closest Ancestral Proxy of Antarctic Cryonotothenioids.</title>
        <authorList>
            <person name="Cheng C.C."/>
            <person name="Rivera-Colon A.G."/>
            <person name="Minhas B.F."/>
            <person name="Wilson L."/>
            <person name="Rayamajhi N."/>
            <person name="Vargas-Chacoff L."/>
            <person name="Catchen J.M."/>
        </authorList>
    </citation>
    <scope>NUCLEOTIDE SEQUENCE [LARGE SCALE GENOMIC DNA]</scope>
    <source>
        <strain evidence="2">JMC-PN-2008</strain>
    </source>
</reference>
<organism evidence="2 3">
    <name type="scientific">Eleginops maclovinus</name>
    <name type="common">Patagonian blennie</name>
    <name type="synonym">Eleginus maclovinus</name>
    <dbReference type="NCBI Taxonomy" id="56733"/>
    <lineage>
        <taxon>Eukaryota</taxon>
        <taxon>Metazoa</taxon>
        <taxon>Chordata</taxon>
        <taxon>Craniata</taxon>
        <taxon>Vertebrata</taxon>
        <taxon>Euteleostomi</taxon>
        <taxon>Actinopterygii</taxon>
        <taxon>Neopterygii</taxon>
        <taxon>Teleostei</taxon>
        <taxon>Neoteleostei</taxon>
        <taxon>Acanthomorphata</taxon>
        <taxon>Eupercaria</taxon>
        <taxon>Perciformes</taxon>
        <taxon>Notothenioidei</taxon>
        <taxon>Eleginopidae</taxon>
        <taxon>Eleginops</taxon>
    </lineage>
</organism>
<evidence type="ECO:0000313" key="2">
    <source>
        <dbReference type="EMBL" id="KAK5860131.1"/>
    </source>
</evidence>
<dbReference type="PANTHER" id="PTHR38564:SF2">
    <property type="entry name" value="WU:FC46H12 PRECURSOR"/>
    <property type="match status" value="1"/>
</dbReference>
<protein>
    <submittedName>
        <fullName evidence="2">Uncharacterized protein</fullName>
    </submittedName>
</protein>
<name>A0AAN7X9F3_ELEMC</name>
<gene>
    <name evidence="2" type="ORF">PBY51_021628</name>
</gene>
<accession>A0AAN7X9F3</accession>
<keyword evidence="1" id="KW-0472">Membrane</keyword>
<keyword evidence="1" id="KW-1133">Transmembrane helix</keyword>
<comment type="caution">
    <text evidence="2">The sequence shown here is derived from an EMBL/GenBank/DDBJ whole genome shotgun (WGS) entry which is preliminary data.</text>
</comment>
<dbReference type="Proteomes" id="UP001346869">
    <property type="component" value="Unassembled WGS sequence"/>
</dbReference>
<reference evidence="2 3" key="2">
    <citation type="journal article" date="2023" name="Mol. Biol. Evol.">
        <title>Genomics of Secondarily Temperate Adaptation in the Only Non-Antarctic Icefish.</title>
        <authorList>
            <person name="Rivera-Colon A.G."/>
            <person name="Rayamajhi N."/>
            <person name="Minhas B.F."/>
            <person name="Madrigal G."/>
            <person name="Bilyk K.T."/>
            <person name="Yoon V."/>
            <person name="Hune M."/>
            <person name="Gregory S."/>
            <person name="Cheng C.H.C."/>
            <person name="Catchen J.M."/>
        </authorList>
    </citation>
    <scope>NUCLEOTIDE SEQUENCE [LARGE SCALE GENOMIC DNA]</scope>
    <source>
        <strain evidence="2">JMC-PN-2008</strain>
    </source>
</reference>
<dbReference type="EMBL" id="JAUZQC010000014">
    <property type="protein sequence ID" value="KAK5860131.1"/>
    <property type="molecule type" value="Genomic_DNA"/>
</dbReference>